<dbReference type="InterPro" id="IPR001387">
    <property type="entry name" value="Cro/C1-type_HTH"/>
</dbReference>
<dbReference type="Gene3D" id="1.10.260.40">
    <property type="entry name" value="lambda repressor-like DNA-binding domains"/>
    <property type="match status" value="1"/>
</dbReference>
<dbReference type="OrthoDB" id="3419856at2"/>
<organism evidence="2 3">
    <name type="scientific">Murinocardiopsis flavida</name>
    <dbReference type="NCBI Taxonomy" id="645275"/>
    <lineage>
        <taxon>Bacteria</taxon>
        <taxon>Bacillati</taxon>
        <taxon>Actinomycetota</taxon>
        <taxon>Actinomycetes</taxon>
        <taxon>Streptosporangiales</taxon>
        <taxon>Nocardiopsidaceae</taxon>
        <taxon>Murinocardiopsis</taxon>
    </lineage>
</organism>
<name>A0A2P8D929_9ACTN</name>
<protein>
    <submittedName>
        <fullName evidence="2">Helix-turn-helix protein</fullName>
    </submittedName>
</protein>
<dbReference type="RefSeq" id="WP_106584977.1">
    <property type="nucleotide sequence ID" value="NZ_PYGA01000016.1"/>
</dbReference>
<dbReference type="GO" id="GO:0003677">
    <property type="term" value="F:DNA binding"/>
    <property type="evidence" value="ECO:0007669"/>
    <property type="project" value="InterPro"/>
</dbReference>
<accession>A0A2P8D929</accession>
<feature type="domain" description="HTH cro/C1-type" evidence="1">
    <location>
        <begin position="16"/>
        <end position="70"/>
    </location>
</feature>
<evidence type="ECO:0000313" key="3">
    <source>
        <dbReference type="Proteomes" id="UP000240542"/>
    </source>
</evidence>
<dbReference type="InterPro" id="IPR010982">
    <property type="entry name" value="Lambda_DNA-bd_dom_sf"/>
</dbReference>
<reference evidence="2 3" key="1">
    <citation type="submission" date="2018-03" db="EMBL/GenBank/DDBJ databases">
        <title>Genomic Encyclopedia of Archaeal and Bacterial Type Strains, Phase II (KMG-II): from individual species to whole genera.</title>
        <authorList>
            <person name="Goeker M."/>
        </authorList>
    </citation>
    <scope>NUCLEOTIDE SEQUENCE [LARGE SCALE GENOMIC DNA]</scope>
    <source>
        <strain evidence="2 3">DSM 45312</strain>
    </source>
</reference>
<keyword evidence="3" id="KW-1185">Reference proteome</keyword>
<gene>
    <name evidence="2" type="ORF">CLV63_116119</name>
</gene>
<proteinExistence type="predicted"/>
<dbReference type="InterPro" id="IPR043917">
    <property type="entry name" value="DUF5753"/>
</dbReference>
<sequence>MDRKAKPAWRRLGKEIRTARLRAKVTQGQAARALQVVQSTVSAWECGTRGMQADQAEELDRVFGTSGVVIRAWTKANTPTALPEWYEEVGQLEALMSELREYQPLVIPGLFQVPSYARAVLRDTTPLASSGDLKSMAKARMQRQVILKKEDPPKISVVVEAAVIERPVGGFDVLYEQLGYLLGLIDSEAIRLQVVQPSPPFHPGGAGPFRIYTFPDKPVVVSAEHMGGEQLMDETMLVQHSMAVFGILQAEALSTRASRDLIRKVKEELDNNEA</sequence>
<dbReference type="SUPFAM" id="SSF47413">
    <property type="entry name" value="lambda repressor-like DNA-binding domains"/>
    <property type="match status" value="1"/>
</dbReference>
<evidence type="ECO:0000259" key="1">
    <source>
        <dbReference type="PROSITE" id="PS50943"/>
    </source>
</evidence>
<dbReference type="Pfam" id="PF13560">
    <property type="entry name" value="HTH_31"/>
    <property type="match status" value="1"/>
</dbReference>
<dbReference type="PROSITE" id="PS50943">
    <property type="entry name" value="HTH_CROC1"/>
    <property type="match status" value="1"/>
</dbReference>
<dbReference type="AlphaFoldDB" id="A0A2P8D929"/>
<dbReference type="Proteomes" id="UP000240542">
    <property type="component" value="Unassembled WGS sequence"/>
</dbReference>
<dbReference type="CDD" id="cd00093">
    <property type="entry name" value="HTH_XRE"/>
    <property type="match status" value="1"/>
</dbReference>
<comment type="caution">
    <text evidence="2">The sequence shown here is derived from an EMBL/GenBank/DDBJ whole genome shotgun (WGS) entry which is preliminary data.</text>
</comment>
<dbReference type="EMBL" id="PYGA01000016">
    <property type="protein sequence ID" value="PSK93712.1"/>
    <property type="molecule type" value="Genomic_DNA"/>
</dbReference>
<dbReference type="SMART" id="SM00530">
    <property type="entry name" value="HTH_XRE"/>
    <property type="match status" value="1"/>
</dbReference>
<dbReference type="Pfam" id="PF19054">
    <property type="entry name" value="DUF5753"/>
    <property type="match status" value="1"/>
</dbReference>
<evidence type="ECO:0000313" key="2">
    <source>
        <dbReference type="EMBL" id="PSK93712.1"/>
    </source>
</evidence>